<keyword evidence="6 12" id="KW-0812">Transmembrane</keyword>
<keyword evidence="8 12" id="KW-0472">Membrane</keyword>
<dbReference type="GO" id="GO:0030428">
    <property type="term" value="C:cell septum"/>
    <property type="evidence" value="ECO:0007669"/>
    <property type="project" value="TreeGrafter"/>
</dbReference>
<dbReference type="InterPro" id="IPR036770">
    <property type="entry name" value="Ankyrin_rpt-contain_sf"/>
</dbReference>
<evidence type="ECO:0000256" key="3">
    <source>
        <dbReference type="ARBA" id="ARBA00022475"/>
    </source>
</evidence>
<dbReference type="Gene3D" id="1.25.40.20">
    <property type="entry name" value="Ankyrin repeat-containing domain"/>
    <property type="match status" value="1"/>
</dbReference>
<dbReference type="Pfam" id="PF00023">
    <property type="entry name" value="Ank"/>
    <property type="match status" value="1"/>
</dbReference>
<keyword evidence="15" id="KW-1185">Reference proteome</keyword>
<feature type="repeat" description="ANK" evidence="10">
    <location>
        <begin position="195"/>
        <end position="227"/>
    </location>
</feature>
<evidence type="ECO:0000256" key="9">
    <source>
        <dbReference type="ARBA" id="ARBA00023180"/>
    </source>
</evidence>
<feature type="transmembrane region" description="Helical" evidence="12">
    <location>
        <begin position="442"/>
        <end position="460"/>
    </location>
</feature>
<evidence type="ECO:0000256" key="6">
    <source>
        <dbReference type="ARBA" id="ARBA00022692"/>
    </source>
</evidence>
<feature type="repeat" description="ANK" evidence="10">
    <location>
        <begin position="228"/>
        <end position="252"/>
    </location>
</feature>
<accession>A0A9N8WJ89</accession>
<dbReference type="CDD" id="cd04190">
    <property type="entry name" value="Chitin_synth_C"/>
    <property type="match status" value="1"/>
</dbReference>
<feature type="compositionally biased region" description="Low complexity" evidence="11">
    <location>
        <begin position="31"/>
        <end position="42"/>
    </location>
</feature>
<dbReference type="SUPFAM" id="SSF48403">
    <property type="entry name" value="Ankyrin repeat"/>
    <property type="match status" value="1"/>
</dbReference>
<sequence>MEPNNQNNTPLSAAQMVDQDSGSPNTDILKTNSTNTTLTSATPRPDFSLSQSEVSNMVGQNHYTTATLTSSTANPGSSSSSTAASSNSKPPSHISSLSTARSSKLALDSLVYEAIIQNDIPTLSKILSDNPNYYLNLPIRIREVNRLSSGQDDITGDIRGDDKTPLMIAASLDYVDAVKCLLKNPNVNIDLRDEQGETALFQAASAGNAEVVKVLLKNYAIVDLSDNHGLSPLSIAACNGHTYVCRMLLDRGKANINQKDETGKTALAHAAHKGHSQTVETLLSRGADFNITDKFGWTPLMLAAYAGQANIVRRLLLNGADRSLKTASGKTAVTLARDNGFVHVADMIENFATKTYKSRTVVMKENDDYEMDGRVSNVEKGSGLNELYNPETKRLSYRVNASRSYTMDWSQRRQHIMSEDSRRVSTSSRLRLEMAPRKKNTLWVYISWIVTAPFLDRFLISIGGMDDARSRQAWREKVTLCFFIGLASLFVALITFGFVALSCNELPPIPNLALRENSSSVINSQVMIVRGKIYNVGDFFKLGFHRPLLSNNNDSTLSPIINSFLGKDVSQFFPVNNPAIGCRFAPSNETNSVLCPSLPLNDSRYHCHSSKNSVRALESLSTDRFIGISWDEISNRTSDRKLLVFNNFVYDFASYLDPSNTDLWLGDDGAVTKLWIQSLIGFDATKEISTTRRFNDVAKCFDHFRVGKVEGIVYGCAAMTTVVVVLTTVTTLFGIMKLLSALIFGYFIGRKIVIADKKPFEELQRIIVLVPCYSEGKEGLKMSLDSLAATDYSDQHKLLFVVADGDITGSGETRSTPEILKDLIVPYDEVDRFSSIDNTQQNSGTKWKESTPKSYIAIGPGTKRHNMAQVYTGYYLYENRRVPTILVIKCGTPSEQKSSPKPGNRGKRDSQLVLMNLLNKAYYNEPMTDLEFELFEKIRLISGVTVDQYELMCMVDADTVVEEHSLSRMIACMDRDPSVIGICGETKILNKTDNWVTMIQVFEYYISHNLGKTFESLFAGVTCLPGCFCMYRVYAYNREGFRTPILLDSDVMKNYSTNDVDTFHQKNLLLLGEDRYLTTLILRAFPKRKTIYCPSAICLTAVPDSFSVLVSQRRRWINGTVHNLLELIVASELPGRFCCSMQFVAFLDFFGTVTAPFATFYLFALVIAVIFGQPYGLQVLYSAITYFVQFALVIITGYKPMNIVWFLIYAFSTPIWFAMLPLYAFWNFDDFTWGTTRKIEGTDNGHDEDTIFDRFDPRKVELKKWDEWIIYRQLHRLPMLAPLPQLIKPNVENDLAPKNEELGLKNEIIGDNNGDIDNEIQSQPLATEEKILNTQEIAESNNS</sequence>
<feature type="transmembrane region" description="Helical" evidence="12">
    <location>
        <begin position="480"/>
        <end position="501"/>
    </location>
</feature>
<dbReference type="InterPro" id="IPR054295">
    <property type="entry name" value="CHS4-like_dom"/>
</dbReference>
<keyword evidence="5" id="KW-0808">Transferase</keyword>
<dbReference type="SUPFAM" id="SSF53448">
    <property type="entry name" value="Nucleotide-diphospho-sugar transferases"/>
    <property type="match status" value="1"/>
</dbReference>
<feature type="compositionally biased region" description="Polar residues" evidence="11">
    <location>
        <begin position="1"/>
        <end position="30"/>
    </location>
</feature>
<keyword evidence="7 12" id="KW-1133">Transmembrane helix</keyword>
<dbReference type="Pfam" id="PF12796">
    <property type="entry name" value="Ank_2"/>
    <property type="match status" value="1"/>
</dbReference>
<proteinExistence type="predicted"/>
<dbReference type="Gene3D" id="3.90.550.10">
    <property type="entry name" value="Spore Coat Polysaccharide Biosynthesis Protein SpsA, Chain A"/>
    <property type="match status" value="1"/>
</dbReference>
<evidence type="ECO:0000256" key="4">
    <source>
        <dbReference type="ARBA" id="ARBA00022676"/>
    </source>
</evidence>
<evidence type="ECO:0000256" key="7">
    <source>
        <dbReference type="ARBA" id="ARBA00022989"/>
    </source>
</evidence>
<dbReference type="Pfam" id="PF13637">
    <property type="entry name" value="Ank_4"/>
    <property type="match status" value="1"/>
</dbReference>
<dbReference type="OrthoDB" id="370884at2759"/>
<name>A0A9N8WJ89_9GLOM</name>
<dbReference type="InterPro" id="IPR029044">
    <property type="entry name" value="Nucleotide-diphossugar_trans"/>
</dbReference>
<feature type="transmembrane region" description="Helical" evidence="12">
    <location>
        <begin position="722"/>
        <end position="748"/>
    </location>
</feature>
<keyword evidence="10" id="KW-0040">ANK repeat</keyword>
<dbReference type="Pfam" id="PF22997">
    <property type="entry name" value="CHS4"/>
    <property type="match status" value="1"/>
</dbReference>
<dbReference type="SMART" id="SM00248">
    <property type="entry name" value="ANK"/>
    <property type="match status" value="5"/>
</dbReference>
<organism evidence="14 15">
    <name type="scientific">Acaulospora morrowiae</name>
    <dbReference type="NCBI Taxonomy" id="94023"/>
    <lineage>
        <taxon>Eukaryota</taxon>
        <taxon>Fungi</taxon>
        <taxon>Fungi incertae sedis</taxon>
        <taxon>Mucoromycota</taxon>
        <taxon>Glomeromycotina</taxon>
        <taxon>Glomeromycetes</taxon>
        <taxon>Diversisporales</taxon>
        <taxon>Acaulosporaceae</taxon>
        <taxon>Acaulospora</taxon>
    </lineage>
</organism>
<feature type="transmembrane region" description="Helical" evidence="12">
    <location>
        <begin position="1203"/>
        <end position="1226"/>
    </location>
</feature>
<evidence type="ECO:0000256" key="11">
    <source>
        <dbReference type="SAM" id="MobiDB-lite"/>
    </source>
</evidence>
<evidence type="ECO:0000313" key="15">
    <source>
        <dbReference type="Proteomes" id="UP000789342"/>
    </source>
</evidence>
<keyword evidence="4" id="KW-0328">Glycosyltransferase</keyword>
<evidence type="ECO:0000256" key="1">
    <source>
        <dbReference type="ARBA" id="ARBA00004651"/>
    </source>
</evidence>
<dbReference type="GO" id="GO:0005886">
    <property type="term" value="C:plasma membrane"/>
    <property type="evidence" value="ECO:0007669"/>
    <property type="project" value="UniProtKB-SubCell"/>
</dbReference>
<reference evidence="14" key="1">
    <citation type="submission" date="2021-06" db="EMBL/GenBank/DDBJ databases">
        <authorList>
            <person name="Kallberg Y."/>
            <person name="Tangrot J."/>
            <person name="Rosling A."/>
        </authorList>
    </citation>
    <scope>NUCLEOTIDE SEQUENCE</scope>
    <source>
        <strain evidence="14">CL551</strain>
    </source>
</reference>
<dbReference type="GO" id="GO:0004100">
    <property type="term" value="F:chitin synthase activity"/>
    <property type="evidence" value="ECO:0007669"/>
    <property type="project" value="UniProtKB-EC"/>
</dbReference>
<feature type="transmembrane region" description="Helical" evidence="12">
    <location>
        <begin position="1143"/>
        <end position="1171"/>
    </location>
</feature>
<evidence type="ECO:0000256" key="12">
    <source>
        <dbReference type="SAM" id="Phobius"/>
    </source>
</evidence>
<keyword evidence="9" id="KW-0325">Glycoprotein</keyword>
<evidence type="ECO:0000313" key="14">
    <source>
        <dbReference type="EMBL" id="CAG8485309.1"/>
    </source>
</evidence>
<feature type="region of interest" description="Disordered" evidence="11">
    <location>
        <begin position="67"/>
        <end position="96"/>
    </location>
</feature>
<evidence type="ECO:0000256" key="8">
    <source>
        <dbReference type="ARBA" id="ARBA00023136"/>
    </source>
</evidence>
<dbReference type="InterPro" id="IPR004835">
    <property type="entry name" value="Chitin_synth"/>
</dbReference>
<feature type="repeat" description="ANK" evidence="10">
    <location>
        <begin position="262"/>
        <end position="294"/>
    </location>
</feature>
<feature type="domain" description="Chitin synthase 4-like" evidence="13">
    <location>
        <begin position="627"/>
        <end position="703"/>
    </location>
</feature>
<dbReference type="EMBL" id="CAJVPV010001069">
    <property type="protein sequence ID" value="CAG8485309.1"/>
    <property type="molecule type" value="Genomic_DNA"/>
</dbReference>
<dbReference type="PANTHER" id="PTHR22914">
    <property type="entry name" value="CHITIN SYNTHASE"/>
    <property type="match status" value="1"/>
</dbReference>
<dbReference type="PRINTS" id="PR01415">
    <property type="entry name" value="ANKYRIN"/>
</dbReference>
<evidence type="ECO:0000259" key="13">
    <source>
        <dbReference type="Pfam" id="PF22997"/>
    </source>
</evidence>
<evidence type="ECO:0000256" key="2">
    <source>
        <dbReference type="ARBA" id="ARBA00012543"/>
    </source>
</evidence>
<evidence type="ECO:0000256" key="10">
    <source>
        <dbReference type="PROSITE-ProRule" id="PRU00023"/>
    </source>
</evidence>
<gene>
    <name evidence="14" type="ORF">AMORRO_LOCUS2510</name>
</gene>
<comment type="subcellular location">
    <subcellularLocation>
        <location evidence="1">Cell membrane</location>
        <topology evidence="1">Multi-pass membrane protein</topology>
    </subcellularLocation>
</comment>
<dbReference type="InterPro" id="IPR002110">
    <property type="entry name" value="Ankyrin_rpt"/>
</dbReference>
<dbReference type="EC" id="2.4.1.16" evidence="2"/>
<feature type="region of interest" description="Disordered" evidence="11">
    <location>
        <begin position="1"/>
        <end position="49"/>
    </location>
</feature>
<dbReference type="PANTHER" id="PTHR22914:SF41">
    <property type="entry name" value="CHITIN SYNTHASE 7"/>
    <property type="match status" value="1"/>
</dbReference>
<feature type="transmembrane region" description="Helical" evidence="12">
    <location>
        <begin position="1177"/>
        <end position="1196"/>
    </location>
</feature>
<comment type="caution">
    <text evidence="14">The sequence shown here is derived from an EMBL/GenBank/DDBJ whole genome shotgun (WGS) entry which is preliminary data.</text>
</comment>
<dbReference type="PROSITE" id="PS50297">
    <property type="entry name" value="ANK_REP_REGION"/>
    <property type="match status" value="4"/>
</dbReference>
<dbReference type="GO" id="GO:0006031">
    <property type="term" value="P:chitin biosynthetic process"/>
    <property type="evidence" value="ECO:0007669"/>
    <property type="project" value="TreeGrafter"/>
</dbReference>
<feature type="repeat" description="ANK" evidence="10">
    <location>
        <begin position="295"/>
        <end position="327"/>
    </location>
</feature>
<dbReference type="Pfam" id="PF03142">
    <property type="entry name" value="Chitin_synth_2"/>
    <property type="match status" value="1"/>
</dbReference>
<feature type="compositionally biased region" description="Low complexity" evidence="11">
    <location>
        <begin position="69"/>
        <end position="96"/>
    </location>
</feature>
<evidence type="ECO:0000256" key="5">
    <source>
        <dbReference type="ARBA" id="ARBA00022679"/>
    </source>
</evidence>
<dbReference type="PROSITE" id="PS50088">
    <property type="entry name" value="ANK_REPEAT"/>
    <property type="match status" value="4"/>
</dbReference>
<dbReference type="Proteomes" id="UP000789342">
    <property type="component" value="Unassembled WGS sequence"/>
</dbReference>
<protein>
    <recommendedName>
        <fullName evidence="2">chitin synthase</fullName>
        <ecNumber evidence="2">2.4.1.16</ecNumber>
    </recommendedName>
</protein>
<keyword evidence="3" id="KW-1003">Cell membrane</keyword>